<keyword evidence="4" id="KW-0813">Transport</keyword>
<dbReference type="NCBIfam" id="NF002148">
    <property type="entry name" value="PRK00982.1-2"/>
    <property type="match status" value="1"/>
</dbReference>
<keyword evidence="7" id="KW-0597">Phosphoprotein</keyword>
<accession>A0AAV2N789</accession>
<dbReference type="PROSITE" id="PS50075">
    <property type="entry name" value="CARRIER"/>
    <property type="match status" value="1"/>
</dbReference>
<reference evidence="16" key="1">
    <citation type="submission" date="2024-04" db="EMBL/GenBank/DDBJ databases">
        <authorList>
            <consortium name="Molecular Ecology Group"/>
        </authorList>
    </citation>
    <scope>NUCLEOTIDE SEQUENCE</scope>
</reference>
<organism evidence="16 17">
    <name type="scientific">Lasius platythorax</name>
    <dbReference type="NCBI Taxonomy" id="488582"/>
    <lineage>
        <taxon>Eukaryota</taxon>
        <taxon>Metazoa</taxon>
        <taxon>Ecdysozoa</taxon>
        <taxon>Arthropoda</taxon>
        <taxon>Hexapoda</taxon>
        <taxon>Insecta</taxon>
        <taxon>Pterygota</taxon>
        <taxon>Neoptera</taxon>
        <taxon>Endopterygota</taxon>
        <taxon>Hymenoptera</taxon>
        <taxon>Apocrita</taxon>
        <taxon>Aculeata</taxon>
        <taxon>Formicoidea</taxon>
        <taxon>Formicidae</taxon>
        <taxon>Formicinae</taxon>
        <taxon>Lasius</taxon>
        <taxon>Lasius</taxon>
    </lineage>
</organism>
<evidence type="ECO:0000256" key="5">
    <source>
        <dbReference type="ARBA" id="ARBA00022450"/>
    </source>
</evidence>
<comment type="pathway">
    <text evidence="2">Lipid metabolism; fatty acid biosynthesis.</text>
</comment>
<keyword evidence="5 14" id="KW-0596">Phosphopantetheine</keyword>
<dbReference type="EMBL" id="OZ034833">
    <property type="protein sequence ID" value="CAL1675609.1"/>
    <property type="molecule type" value="Genomic_DNA"/>
</dbReference>
<dbReference type="GO" id="GO:0005739">
    <property type="term" value="C:mitochondrion"/>
    <property type="evidence" value="ECO:0007669"/>
    <property type="project" value="UniProtKB-SubCell"/>
</dbReference>
<dbReference type="InterPro" id="IPR036736">
    <property type="entry name" value="ACP-like_sf"/>
</dbReference>
<proteinExistence type="inferred from homology"/>
<evidence type="ECO:0000256" key="7">
    <source>
        <dbReference type="ARBA" id="ARBA00022553"/>
    </source>
</evidence>
<evidence type="ECO:0000256" key="13">
    <source>
        <dbReference type="ARBA" id="ARBA00023160"/>
    </source>
</evidence>
<dbReference type="PANTHER" id="PTHR20863:SF28">
    <property type="entry name" value="ACYL CARRIER PROTEIN, MITOCHONDRIAL"/>
    <property type="match status" value="1"/>
</dbReference>
<protein>
    <recommendedName>
        <fullName evidence="14">Acyl carrier protein</fullName>
    </recommendedName>
</protein>
<comment type="similarity">
    <text evidence="3">Belongs to the acyl carrier protein (ACP) family.</text>
</comment>
<keyword evidence="8" id="KW-0276">Fatty acid metabolism</keyword>
<name>A0AAV2N789_9HYME</name>
<dbReference type="AlphaFoldDB" id="A0AAV2N789"/>
<comment type="subcellular location">
    <subcellularLocation>
        <location evidence="1">Mitochondrion</location>
    </subcellularLocation>
</comment>
<keyword evidence="9" id="KW-0809">Transit peptide</keyword>
<feature type="domain" description="Carrier" evidence="15">
    <location>
        <begin position="73"/>
        <end position="148"/>
    </location>
</feature>
<keyword evidence="12" id="KW-0496">Mitochondrion</keyword>
<keyword evidence="11" id="KW-0443">Lipid metabolism</keyword>
<evidence type="ECO:0000256" key="8">
    <source>
        <dbReference type="ARBA" id="ARBA00022832"/>
    </source>
</evidence>
<gene>
    <name evidence="16" type="ORF">LPLAT_LOCUS1908</name>
</gene>
<evidence type="ECO:0000256" key="2">
    <source>
        <dbReference type="ARBA" id="ARBA00005194"/>
    </source>
</evidence>
<evidence type="ECO:0000256" key="3">
    <source>
        <dbReference type="ARBA" id="ARBA00010930"/>
    </source>
</evidence>
<evidence type="ECO:0000256" key="11">
    <source>
        <dbReference type="ARBA" id="ARBA00023098"/>
    </source>
</evidence>
<evidence type="ECO:0000256" key="1">
    <source>
        <dbReference type="ARBA" id="ARBA00004173"/>
    </source>
</evidence>
<evidence type="ECO:0000256" key="14">
    <source>
        <dbReference type="RuleBase" id="RU000722"/>
    </source>
</evidence>
<dbReference type="InterPro" id="IPR003231">
    <property type="entry name" value="ACP"/>
</dbReference>
<evidence type="ECO:0000259" key="15">
    <source>
        <dbReference type="PROSITE" id="PS50075"/>
    </source>
</evidence>
<evidence type="ECO:0000256" key="9">
    <source>
        <dbReference type="ARBA" id="ARBA00022946"/>
    </source>
</evidence>
<evidence type="ECO:0000256" key="6">
    <source>
        <dbReference type="ARBA" id="ARBA00022516"/>
    </source>
</evidence>
<dbReference type="FunFam" id="1.10.1200.10:FF:000003">
    <property type="entry name" value="Acyl carrier protein"/>
    <property type="match status" value="1"/>
</dbReference>
<dbReference type="InterPro" id="IPR009081">
    <property type="entry name" value="PP-bd_ACP"/>
</dbReference>
<evidence type="ECO:0000313" key="16">
    <source>
        <dbReference type="EMBL" id="CAL1675609.1"/>
    </source>
</evidence>
<keyword evidence="10" id="KW-0249">Electron transport</keyword>
<dbReference type="GO" id="GO:0000036">
    <property type="term" value="F:acyl carrier activity"/>
    <property type="evidence" value="ECO:0007669"/>
    <property type="project" value="TreeGrafter"/>
</dbReference>
<evidence type="ECO:0000256" key="4">
    <source>
        <dbReference type="ARBA" id="ARBA00022448"/>
    </source>
</evidence>
<sequence length="152" mass="17344">MASLTCARLLARNAGCLRNSINGRLRCASSTFIQIRREQRLLHCNARTALVLPQVKCNRGYCQDVKAKPKSIKDIEERVLKAVAAYNEVLTEKLSLESHFMDDLGLDSLDHVEIIMAMEDEFGFEIPDMDAQRLLKPKDIVRYIADKEDVYE</sequence>
<dbReference type="Gene3D" id="1.10.1200.10">
    <property type="entry name" value="ACP-like"/>
    <property type="match status" value="1"/>
</dbReference>
<dbReference type="PANTHER" id="PTHR20863">
    <property type="entry name" value="ACYL CARRIER PROTEIN"/>
    <property type="match status" value="1"/>
</dbReference>
<evidence type="ECO:0000256" key="12">
    <source>
        <dbReference type="ARBA" id="ARBA00023128"/>
    </source>
</evidence>
<comment type="function">
    <text evidence="14">Carrier of the growing fatty acid chain in fatty acid biosynthesis.</text>
</comment>
<evidence type="ECO:0000313" key="17">
    <source>
        <dbReference type="Proteomes" id="UP001497644"/>
    </source>
</evidence>
<dbReference type="Pfam" id="PF00550">
    <property type="entry name" value="PP-binding"/>
    <property type="match status" value="1"/>
</dbReference>
<dbReference type="HAMAP" id="MF_01217">
    <property type="entry name" value="Acyl_carrier"/>
    <property type="match status" value="1"/>
</dbReference>
<evidence type="ECO:0000256" key="10">
    <source>
        <dbReference type="ARBA" id="ARBA00022982"/>
    </source>
</evidence>
<dbReference type="SUPFAM" id="SSF47336">
    <property type="entry name" value="ACP-like"/>
    <property type="match status" value="1"/>
</dbReference>
<keyword evidence="13 14" id="KW-0275">Fatty acid biosynthesis</keyword>
<dbReference type="GO" id="GO:0000035">
    <property type="term" value="F:acyl binding"/>
    <property type="evidence" value="ECO:0007669"/>
    <property type="project" value="TreeGrafter"/>
</dbReference>
<keyword evidence="17" id="KW-1185">Reference proteome</keyword>
<keyword evidence="6 14" id="KW-0444">Lipid biosynthesis</keyword>
<dbReference type="Proteomes" id="UP001497644">
    <property type="component" value="Chromosome 10"/>
</dbReference>